<accession>A0A453HNZ4</accession>
<reference evidence="1" key="4">
    <citation type="submission" date="2019-03" db="UniProtKB">
        <authorList>
            <consortium name="EnsemblPlants"/>
        </authorList>
    </citation>
    <scope>IDENTIFICATION</scope>
</reference>
<dbReference type="Proteomes" id="UP000015105">
    <property type="component" value="Chromosome 4D"/>
</dbReference>
<proteinExistence type="predicted"/>
<evidence type="ECO:0000313" key="1">
    <source>
        <dbReference type="EnsemblPlants" id="AET4Gv20252200.1"/>
    </source>
</evidence>
<protein>
    <submittedName>
        <fullName evidence="1">Uncharacterized protein</fullName>
    </submittedName>
</protein>
<sequence length="44" mass="5221">IDRSCEHLLLRFFILQFARKKQTAIFDSNGSVGVQRHRLARRVH</sequence>
<reference evidence="2" key="1">
    <citation type="journal article" date="2014" name="Science">
        <title>Ancient hybridizations among the ancestral genomes of bread wheat.</title>
        <authorList>
            <consortium name="International Wheat Genome Sequencing Consortium,"/>
            <person name="Marcussen T."/>
            <person name="Sandve S.R."/>
            <person name="Heier L."/>
            <person name="Spannagl M."/>
            <person name="Pfeifer M."/>
            <person name="Jakobsen K.S."/>
            <person name="Wulff B.B."/>
            <person name="Steuernagel B."/>
            <person name="Mayer K.F."/>
            <person name="Olsen O.A."/>
        </authorList>
    </citation>
    <scope>NUCLEOTIDE SEQUENCE [LARGE SCALE GENOMIC DNA]</scope>
    <source>
        <strain evidence="2">cv. AL8/78</strain>
    </source>
</reference>
<dbReference type="AlphaFoldDB" id="A0A453HNZ4"/>
<name>A0A453HNZ4_AEGTS</name>
<evidence type="ECO:0000313" key="2">
    <source>
        <dbReference type="Proteomes" id="UP000015105"/>
    </source>
</evidence>
<reference evidence="1" key="5">
    <citation type="journal article" date="2021" name="G3 (Bethesda)">
        <title>Aegilops tauschii genome assembly Aet v5.0 features greater sequence contiguity and improved annotation.</title>
        <authorList>
            <person name="Wang L."/>
            <person name="Zhu T."/>
            <person name="Rodriguez J.C."/>
            <person name="Deal K.R."/>
            <person name="Dubcovsky J."/>
            <person name="McGuire P.E."/>
            <person name="Lux T."/>
            <person name="Spannagl M."/>
            <person name="Mayer K.F.X."/>
            <person name="Baldrich P."/>
            <person name="Meyers B.C."/>
            <person name="Huo N."/>
            <person name="Gu Y.Q."/>
            <person name="Zhou H."/>
            <person name="Devos K.M."/>
            <person name="Bennetzen J.L."/>
            <person name="Unver T."/>
            <person name="Budak H."/>
            <person name="Gulick P.J."/>
            <person name="Galiba G."/>
            <person name="Kalapos B."/>
            <person name="Nelson D.R."/>
            <person name="Li P."/>
            <person name="You F.M."/>
            <person name="Luo M.C."/>
            <person name="Dvorak J."/>
        </authorList>
    </citation>
    <scope>NUCLEOTIDE SEQUENCE [LARGE SCALE GENOMIC DNA]</scope>
    <source>
        <strain evidence="1">cv. AL8/78</strain>
    </source>
</reference>
<organism evidence="1 2">
    <name type="scientific">Aegilops tauschii subsp. strangulata</name>
    <name type="common">Goatgrass</name>
    <dbReference type="NCBI Taxonomy" id="200361"/>
    <lineage>
        <taxon>Eukaryota</taxon>
        <taxon>Viridiplantae</taxon>
        <taxon>Streptophyta</taxon>
        <taxon>Embryophyta</taxon>
        <taxon>Tracheophyta</taxon>
        <taxon>Spermatophyta</taxon>
        <taxon>Magnoliopsida</taxon>
        <taxon>Liliopsida</taxon>
        <taxon>Poales</taxon>
        <taxon>Poaceae</taxon>
        <taxon>BOP clade</taxon>
        <taxon>Pooideae</taxon>
        <taxon>Triticodae</taxon>
        <taxon>Triticeae</taxon>
        <taxon>Triticinae</taxon>
        <taxon>Aegilops</taxon>
    </lineage>
</organism>
<dbReference type="Gramene" id="AET4Gv20252200.1">
    <property type="protein sequence ID" value="AET4Gv20252200.1"/>
    <property type="gene ID" value="AET4Gv20252200"/>
</dbReference>
<dbReference type="EnsemblPlants" id="AET4Gv20252200.1">
    <property type="protein sequence ID" value="AET4Gv20252200.1"/>
    <property type="gene ID" value="AET4Gv20252200"/>
</dbReference>
<reference evidence="1" key="3">
    <citation type="journal article" date="2017" name="Nature">
        <title>Genome sequence of the progenitor of the wheat D genome Aegilops tauschii.</title>
        <authorList>
            <person name="Luo M.C."/>
            <person name="Gu Y.Q."/>
            <person name="Puiu D."/>
            <person name="Wang H."/>
            <person name="Twardziok S.O."/>
            <person name="Deal K.R."/>
            <person name="Huo N."/>
            <person name="Zhu T."/>
            <person name="Wang L."/>
            <person name="Wang Y."/>
            <person name="McGuire P.E."/>
            <person name="Liu S."/>
            <person name="Long H."/>
            <person name="Ramasamy R.K."/>
            <person name="Rodriguez J.C."/>
            <person name="Van S.L."/>
            <person name="Yuan L."/>
            <person name="Wang Z."/>
            <person name="Xia Z."/>
            <person name="Xiao L."/>
            <person name="Anderson O.D."/>
            <person name="Ouyang S."/>
            <person name="Liang Y."/>
            <person name="Zimin A.V."/>
            <person name="Pertea G."/>
            <person name="Qi P."/>
            <person name="Bennetzen J.L."/>
            <person name="Dai X."/>
            <person name="Dawson M.W."/>
            <person name="Muller H.G."/>
            <person name="Kugler K."/>
            <person name="Rivarola-Duarte L."/>
            <person name="Spannagl M."/>
            <person name="Mayer K.F.X."/>
            <person name="Lu F.H."/>
            <person name="Bevan M.W."/>
            <person name="Leroy P."/>
            <person name="Li P."/>
            <person name="You F.M."/>
            <person name="Sun Q."/>
            <person name="Liu Z."/>
            <person name="Lyons E."/>
            <person name="Wicker T."/>
            <person name="Salzberg S.L."/>
            <person name="Devos K.M."/>
            <person name="Dvorak J."/>
        </authorList>
    </citation>
    <scope>NUCLEOTIDE SEQUENCE [LARGE SCALE GENOMIC DNA]</scope>
    <source>
        <strain evidence="1">cv. AL8/78</strain>
    </source>
</reference>
<reference evidence="2" key="2">
    <citation type="journal article" date="2017" name="Nat. Plants">
        <title>The Aegilops tauschii genome reveals multiple impacts of transposons.</title>
        <authorList>
            <person name="Zhao G."/>
            <person name="Zou C."/>
            <person name="Li K."/>
            <person name="Wang K."/>
            <person name="Li T."/>
            <person name="Gao L."/>
            <person name="Zhang X."/>
            <person name="Wang H."/>
            <person name="Yang Z."/>
            <person name="Liu X."/>
            <person name="Jiang W."/>
            <person name="Mao L."/>
            <person name="Kong X."/>
            <person name="Jiao Y."/>
            <person name="Jia J."/>
        </authorList>
    </citation>
    <scope>NUCLEOTIDE SEQUENCE [LARGE SCALE GENOMIC DNA]</scope>
    <source>
        <strain evidence="2">cv. AL8/78</strain>
    </source>
</reference>
<keyword evidence="2" id="KW-1185">Reference proteome</keyword>